<evidence type="ECO:0000256" key="1">
    <source>
        <dbReference type="ARBA" id="ARBA00022658"/>
    </source>
</evidence>
<keyword evidence="3" id="KW-1133">Transmembrane helix</keyword>
<evidence type="ECO:0000259" key="4">
    <source>
        <dbReference type="PROSITE" id="PS50009"/>
    </source>
</evidence>
<keyword evidence="6" id="KW-1185">Reference proteome</keyword>
<dbReference type="PANTHER" id="PTHR23113">
    <property type="entry name" value="GUANINE NUCLEOTIDE EXCHANGE FACTOR"/>
    <property type="match status" value="1"/>
</dbReference>
<dbReference type="PANTHER" id="PTHR23113:SF356">
    <property type="entry name" value="FI05912P-RELATED"/>
    <property type="match status" value="1"/>
</dbReference>
<dbReference type="InterPro" id="IPR008937">
    <property type="entry name" value="Ras-like_GEF"/>
</dbReference>
<dbReference type="GO" id="GO:0005886">
    <property type="term" value="C:plasma membrane"/>
    <property type="evidence" value="ECO:0007669"/>
    <property type="project" value="TreeGrafter"/>
</dbReference>
<reference evidence="5" key="3">
    <citation type="submission" date="2023-05" db="EMBL/GenBank/DDBJ databases">
        <authorList>
            <person name="Smith C.H."/>
        </authorList>
    </citation>
    <scope>NUCLEOTIDE SEQUENCE</scope>
    <source>
        <strain evidence="5">CHS0354</strain>
        <tissue evidence="5">Mantle</tissue>
    </source>
</reference>
<dbReference type="InterPro" id="IPR001895">
    <property type="entry name" value="RASGEF_cat_dom"/>
</dbReference>
<keyword evidence="1 2" id="KW-0344">Guanine-nucleotide releasing factor</keyword>
<dbReference type="SMART" id="SM00147">
    <property type="entry name" value="RasGEF"/>
    <property type="match status" value="1"/>
</dbReference>
<dbReference type="Proteomes" id="UP001195483">
    <property type="component" value="Unassembled WGS sequence"/>
</dbReference>
<dbReference type="GO" id="GO:0005085">
    <property type="term" value="F:guanyl-nucleotide exchange factor activity"/>
    <property type="evidence" value="ECO:0007669"/>
    <property type="project" value="UniProtKB-KW"/>
</dbReference>
<sequence length="281" mass="32702">MDKLDMSALCCCPRTLAKQLTCIELRLIRGICRDDLLQGFKTNSSTSVSKNYRDYVHWCNRFGSLVDVQLPTCLNKRRRKRIMLTNYLLEVAMECISIGNFNSAIIILIRIELSPASKMQGMWAGHNWMYFNKMKHLIDPQKNFSNYRTYLQVAKDRAETDDNLTDKIFIPYFELLTKDLYVADDVSSRSSKDSGDLTFQIERSIHYFEIWKNAQCSFKDIPNIISFLESDVITDRSCQGHLLQSESFTSCGSNQRSERTSARPTEAIKWVRRKVEYLFSQ</sequence>
<reference evidence="5" key="2">
    <citation type="journal article" date="2021" name="Genome Biol. Evol.">
        <title>Developing a high-quality reference genome for a parasitic bivalve with doubly uniparental inheritance (Bivalvia: Unionida).</title>
        <authorList>
            <person name="Smith C.H."/>
        </authorList>
    </citation>
    <scope>NUCLEOTIDE SEQUENCE</scope>
    <source>
        <strain evidence="5">CHS0354</strain>
        <tissue evidence="5">Mantle</tissue>
    </source>
</reference>
<feature type="transmembrane region" description="Helical" evidence="3">
    <location>
        <begin position="87"/>
        <end position="109"/>
    </location>
</feature>
<dbReference type="PROSITE" id="PS50009">
    <property type="entry name" value="RASGEF_CAT"/>
    <property type="match status" value="1"/>
</dbReference>
<accession>A0AAE0WCF0</accession>
<dbReference type="InterPro" id="IPR036964">
    <property type="entry name" value="RASGEF_cat_dom_sf"/>
</dbReference>
<evidence type="ECO:0000313" key="6">
    <source>
        <dbReference type="Proteomes" id="UP001195483"/>
    </source>
</evidence>
<feature type="domain" description="Ras-GEF" evidence="4">
    <location>
        <begin position="12"/>
        <end position="251"/>
    </location>
</feature>
<keyword evidence="3" id="KW-0472">Membrane</keyword>
<comment type="caution">
    <text evidence="5">The sequence shown here is derived from an EMBL/GenBank/DDBJ whole genome shotgun (WGS) entry which is preliminary data.</text>
</comment>
<reference evidence="5" key="1">
    <citation type="journal article" date="2021" name="Genome Biol. Evol.">
        <title>A High-Quality Reference Genome for a Parasitic Bivalve with Doubly Uniparental Inheritance (Bivalvia: Unionida).</title>
        <authorList>
            <person name="Smith C.H."/>
        </authorList>
    </citation>
    <scope>NUCLEOTIDE SEQUENCE</scope>
    <source>
        <strain evidence="5">CHS0354</strain>
    </source>
</reference>
<dbReference type="EMBL" id="JAEAOA010002295">
    <property type="protein sequence ID" value="KAK3608220.1"/>
    <property type="molecule type" value="Genomic_DNA"/>
</dbReference>
<evidence type="ECO:0000256" key="3">
    <source>
        <dbReference type="SAM" id="Phobius"/>
    </source>
</evidence>
<evidence type="ECO:0000256" key="2">
    <source>
        <dbReference type="PROSITE-ProRule" id="PRU00168"/>
    </source>
</evidence>
<dbReference type="AlphaFoldDB" id="A0AAE0WCF0"/>
<name>A0AAE0WCF0_9BIVA</name>
<dbReference type="GO" id="GO:0007265">
    <property type="term" value="P:Ras protein signal transduction"/>
    <property type="evidence" value="ECO:0007669"/>
    <property type="project" value="TreeGrafter"/>
</dbReference>
<gene>
    <name evidence="5" type="ORF">CHS0354_039239</name>
</gene>
<proteinExistence type="predicted"/>
<organism evidence="5 6">
    <name type="scientific">Potamilus streckersoni</name>
    <dbReference type="NCBI Taxonomy" id="2493646"/>
    <lineage>
        <taxon>Eukaryota</taxon>
        <taxon>Metazoa</taxon>
        <taxon>Spiralia</taxon>
        <taxon>Lophotrochozoa</taxon>
        <taxon>Mollusca</taxon>
        <taxon>Bivalvia</taxon>
        <taxon>Autobranchia</taxon>
        <taxon>Heteroconchia</taxon>
        <taxon>Palaeoheterodonta</taxon>
        <taxon>Unionida</taxon>
        <taxon>Unionoidea</taxon>
        <taxon>Unionidae</taxon>
        <taxon>Ambleminae</taxon>
        <taxon>Lampsilini</taxon>
        <taxon>Potamilus</taxon>
    </lineage>
</organism>
<dbReference type="InterPro" id="IPR023578">
    <property type="entry name" value="Ras_GEF_dom_sf"/>
</dbReference>
<protein>
    <recommendedName>
        <fullName evidence="4">Ras-GEF domain-containing protein</fullName>
    </recommendedName>
</protein>
<dbReference type="Pfam" id="PF00617">
    <property type="entry name" value="RasGEF"/>
    <property type="match status" value="1"/>
</dbReference>
<dbReference type="SUPFAM" id="SSF48366">
    <property type="entry name" value="Ras GEF"/>
    <property type="match status" value="1"/>
</dbReference>
<keyword evidence="3" id="KW-0812">Transmembrane</keyword>
<dbReference type="Gene3D" id="1.10.840.10">
    <property type="entry name" value="Ras guanine-nucleotide exchange factors catalytic domain"/>
    <property type="match status" value="1"/>
</dbReference>
<evidence type="ECO:0000313" key="5">
    <source>
        <dbReference type="EMBL" id="KAK3608220.1"/>
    </source>
</evidence>